<evidence type="ECO:0000256" key="2">
    <source>
        <dbReference type="SAM" id="SignalP"/>
    </source>
</evidence>
<dbReference type="RefSeq" id="WP_221430172.1">
    <property type="nucleotide sequence ID" value="NZ_CP081294.1"/>
</dbReference>
<feature type="signal peptide" evidence="2">
    <location>
        <begin position="1"/>
        <end position="20"/>
    </location>
</feature>
<reference evidence="3 4" key="1">
    <citation type="submission" date="2021-08" db="EMBL/GenBank/DDBJ databases">
        <title>Comparative Genomics Analysis of the Genus Qipengyuania Reveals Extensive Genetic Diversity and Metabolic Versatility, Including the Description of Fifteen Novel Species.</title>
        <authorList>
            <person name="Liu Y."/>
        </authorList>
    </citation>
    <scope>NUCLEOTIDE SEQUENCE [LARGE SCALE GENOMIC DNA]</scope>
    <source>
        <strain evidence="3 4">1NDH1</strain>
    </source>
</reference>
<feature type="region of interest" description="Disordered" evidence="1">
    <location>
        <begin position="39"/>
        <end position="85"/>
    </location>
</feature>
<name>A0ABX9A062_9SPHN</name>
<feature type="compositionally biased region" description="Acidic residues" evidence="1">
    <location>
        <begin position="71"/>
        <end position="85"/>
    </location>
</feature>
<keyword evidence="4" id="KW-1185">Reference proteome</keyword>
<dbReference type="EMBL" id="CP081294">
    <property type="protein sequence ID" value="QZD94426.1"/>
    <property type="molecule type" value="Genomic_DNA"/>
</dbReference>
<feature type="chain" id="PRO_5045305266" description="Secreted protein" evidence="2">
    <location>
        <begin position="21"/>
        <end position="85"/>
    </location>
</feature>
<sequence length="85" mass="8926">MKKTILIAALPAALSLSACGDPIDGSDTADITPDATTVETGAEDAEAYNPSEDGMLESEGLVDDTPVTTEESLEEYQEDTQEAEM</sequence>
<gene>
    <name evidence="3" type="ORF">K3136_10005</name>
</gene>
<proteinExistence type="predicted"/>
<protein>
    <recommendedName>
        <fullName evidence="5">Secreted protein</fullName>
    </recommendedName>
</protein>
<dbReference type="Proteomes" id="UP000824321">
    <property type="component" value="Chromosome"/>
</dbReference>
<evidence type="ECO:0000313" key="3">
    <source>
        <dbReference type="EMBL" id="QZD94426.1"/>
    </source>
</evidence>
<dbReference type="PROSITE" id="PS51257">
    <property type="entry name" value="PROKAR_LIPOPROTEIN"/>
    <property type="match status" value="1"/>
</dbReference>
<organism evidence="3 4">
    <name type="scientific">Qipengyuania gelatinilytica</name>
    <dbReference type="NCBI Taxonomy" id="2867231"/>
    <lineage>
        <taxon>Bacteria</taxon>
        <taxon>Pseudomonadati</taxon>
        <taxon>Pseudomonadota</taxon>
        <taxon>Alphaproteobacteria</taxon>
        <taxon>Sphingomonadales</taxon>
        <taxon>Erythrobacteraceae</taxon>
        <taxon>Qipengyuania</taxon>
    </lineage>
</organism>
<evidence type="ECO:0000313" key="4">
    <source>
        <dbReference type="Proteomes" id="UP000824321"/>
    </source>
</evidence>
<keyword evidence="2" id="KW-0732">Signal</keyword>
<evidence type="ECO:0000256" key="1">
    <source>
        <dbReference type="SAM" id="MobiDB-lite"/>
    </source>
</evidence>
<evidence type="ECO:0008006" key="5">
    <source>
        <dbReference type="Google" id="ProtNLM"/>
    </source>
</evidence>
<accession>A0ABX9A062</accession>